<dbReference type="Gene3D" id="3.90.1200.10">
    <property type="match status" value="1"/>
</dbReference>
<dbReference type="RefSeq" id="XP_028470363.1">
    <property type="nucleotide sequence ID" value="XM_028613755.1"/>
</dbReference>
<dbReference type="SUPFAM" id="SSF56112">
    <property type="entry name" value="Protein kinase-like (PK-like)"/>
    <property type="match status" value="1"/>
</dbReference>
<keyword evidence="3" id="KW-1185">Reference proteome</keyword>
<feature type="domain" description="Aminoglycoside phosphotransferase" evidence="1">
    <location>
        <begin position="172"/>
        <end position="401"/>
    </location>
</feature>
<gene>
    <name evidence="2" type="ORF">SODALDRAFT_354714</name>
</gene>
<accession>A0A3N2Q794</accession>
<sequence length="504" mass="57536">MPLENAQGRHEREEKSSLQYRENAEAVKDSKELGYQPISSSLPHIAGHPYDLVPAMPTIRILETFYHHIVSEHGPLFLTVFKEGDKCINISLQNHIRSIYKSSVFIFFISTTPMDNNNSPEIFHAQARQALTTLWRDVSPDSIQLSHVCGGANNRIIGVTRPSTRGDAQKPDRFVVRVPNIDVGFRETVAAFLFADRYTKLTTPSTIHFDLGDRNPFGQPYLVQNRLPGTPAADVPFWRDHRRKLRFWSDYGAVFRELLQVHSKIIGVCDFSIVGTGVPRVDSRVGVREYGTRTVSRHVPLPSVMPSSTTAIRDYLLRNYRTSKTTLATLANRLCRPCQPIRLAHVEAFTTLIHEAHNDGLFDGMPVTMRHVDLWPSNVLVAEDGSITGVLDWDEARLEPAFTACDPPELYWTRGMNFCDQNSQAQCEDLKRAFFDSAGAEFCRFAHDEAYELLRRIAGFTPVYWCRCDESRWHYDMDEIIRDWNDIRLKRVGRPSEVKVVVTQ</sequence>
<dbReference type="Pfam" id="PF01636">
    <property type="entry name" value="APH"/>
    <property type="match status" value="1"/>
</dbReference>
<dbReference type="AlphaFoldDB" id="A0A3N2Q794"/>
<protein>
    <recommendedName>
        <fullName evidence="1">Aminoglycoside phosphotransferase domain-containing protein</fullName>
    </recommendedName>
</protein>
<evidence type="ECO:0000313" key="3">
    <source>
        <dbReference type="Proteomes" id="UP000272025"/>
    </source>
</evidence>
<evidence type="ECO:0000313" key="2">
    <source>
        <dbReference type="EMBL" id="ROT42557.1"/>
    </source>
</evidence>
<dbReference type="PANTHER" id="PTHR21310:SF56">
    <property type="entry name" value="AMINOGLYCOSIDE PHOSPHOTRANSFERASE DOMAIN-CONTAINING PROTEIN"/>
    <property type="match status" value="1"/>
</dbReference>
<evidence type="ECO:0000259" key="1">
    <source>
        <dbReference type="Pfam" id="PF01636"/>
    </source>
</evidence>
<organism evidence="2 3">
    <name type="scientific">Sodiomyces alkalinus (strain CBS 110278 / VKM F-3762 / F11)</name>
    <name type="common">Alkaliphilic filamentous fungus</name>
    <dbReference type="NCBI Taxonomy" id="1314773"/>
    <lineage>
        <taxon>Eukaryota</taxon>
        <taxon>Fungi</taxon>
        <taxon>Dikarya</taxon>
        <taxon>Ascomycota</taxon>
        <taxon>Pezizomycotina</taxon>
        <taxon>Sordariomycetes</taxon>
        <taxon>Hypocreomycetidae</taxon>
        <taxon>Glomerellales</taxon>
        <taxon>Plectosphaerellaceae</taxon>
        <taxon>Sodiomyces</taxon>
    </lineage>
</organism>
<dbReference type="OrthoDB" id="10003767at2759"/>
<dbReference type="EMBL" id="ML119051">
    <property type="protein sequence ID" value="ROT42557.1"/>
    <property type="molecule type" value="Genomic_DNA"/>
</dbReference>
<proteinExistence type="predicted"/>
<name>A0A3N2Q794_SODAK</name>
<dbReference type="InterPro" id="IPR011009">
    <property type="entry name" value="Kinase-like_dom_sf"/>
</dbReference>
<dbReference type="PANTHER" id="PTHR21310">
    <property type="entry name" value="AMINOGLYCOSIDE PHOSPHOTRANSFERASE-RELATED-RELATED"/>
    <property type="match status" value="1"/>
</dbReference>
<dbReference type="GeneID" id="39582233"/>
<dbReference type="Proteomes" id="UP000272025">
    <property type="component" value="Unassembled WGS sequence"/>
</dbReference>
<dbReference type="STRING" id="1314773.A0A3N2Q794"/>
<dbReference type="InterPro" id="IPR051678">
    <property type="entry name" value="AGP_Transferase"/>
</dbReference>
<reference evidence="2 3" key="1">
    <citation type="journal article" date="2018" name="Mol. Ecol.">
        <title>The obligate alkalophilic soda-lake fungus Sodiomyces alkalinus has shifted to a protein diet.</title>
        <authorList>
            <person name="Grum-Grzhimaylo A.A."/>
            <person name="Falkoski D.L."/>
            <person name="van den Heuvel J."/>
            <person name="Valero-Jimenez C.A."/>
            <person name="Min B."/>
            <person name="Choi I.G."/>
            <person name="Lipzen A."/>
            <person name="Daum C.G."/>
            <person name="Aanen D.K."/>
            <person name="Tsang A."/>
            <person name="Henrissat B."/>
            <person name="Bilanenko E.N."/>
            <person name="de Vries R.P."/>
            <person name="van Kan J.A.L."/>
            <person name="Grigoriev I.V."/>
            <person name="Debets A.J.M."/>
        </authorList>
    </citation>
    <scope>NUCLEOTIDE SEQUENCE [LARGE SCALE GENOMIC DNA]</scope>
    <source>
        <strain evidence="2 3">F11</strain>
    </source>
</reference>
<dbReference type="InterPro" id="IPR002575">
    <property type="entry name" value="Aminoglycoside_PTrfase"/>
</dbReference>